<dbReference type="PANTHER" id="PTHR32119">
    <property type="entry name" value="OROTIDINE 5'-PHOSPHATE DECARBOXYLASE"/>
    <property type="match status" value="1"/>
</dbReference>
<feature type="domain" description="Orotidine 5'-phosphate decarboxylase" evidence="9">
    <location>
        <begin position="3"/>
        <end position="228"/>
    </location>
</feature>
<dbReference type="NCBIfam" id="TIGR01740">
    <property type="entry name" value="pyrF"/>
    <property type="match status" value="1"/>
</dbReference>
<evidence type="ECO:0000256" key="2">
    <source>
        <dbReference type="ARBA" id="ARBA00004861"/>
    </source>
</evidence>
<dbReference type="Pfam" id="PF00215">
    <property type="entry name" value="OMPdecase"/>
    <property type="match status" value="1"/>
</dbReference>
<feature type="binding site" evidence="7">
    <location>
        <position position="213"/>
    </location>
    <ligand>
        <name>substrate</name>
    </ligand>
</feature>
<dbReference type="InterPro" id="IPR047596">
    <property type="entry name" value="OMPdecase_bac"/>
</dbReference>
<dbReference type="InterPro" id="IPR001754">
    <property type="entry name" value="OMPdeCOase_dom"/>
</dbReference>
<comment type="subunit">
    <text evidence="7">Homodimer.</text>
</comment>
<comment type="catalytic activity">
    <reaction evidence="6 7 8">
        <text>orotidine 5'-phosphate + H(+) = UMP + CO2</text>
        <dbReference type="Rhea" id="RHEA:11596"/>
        <dbReference type="ChEBI" id="CHEBI:15378"/>
        <dbReference type="ChEBI" id="CHEBI:16526"/>
        <dbReference type="ChEBI" id="CHEBI:57538"/>
        <dbReference type="ChEBI" id="CHEBI:57865"/>
        <dbReference type="EC" id="4.1.1.23"/>
    </reaction>
</comment>
<feature type="binding site" evidence="7">
    <location>
        <position position="121"/>
    </location>
    <ligand>
        <name>substrate</name>
    </ligand>
</feature>
<dbReference type="NCBIfam" id="NF001273">
    <property type="entry name" value="PRK00230.1"/>
    <property type="match status" value="1"/>
</dbReference>
<evidence type="ECO:0000256" key="5">
    <source>
        <dbReference type="ARBA" id="ARBA00023239"/>
    </source>
</evidence>
<dbReference type="EMBL" id="CP126446">
    <property type="protein sequence ID" value="WIF99903.1"/>
    <property type="molecule type" value="Genomic_DNA"/>
</dbReference>
<evidence type="ECO:0000313" key="10">
    <source>
        <dbReference type="EMBL" id="WIF99903.1"/>
    </source>
</evidence>
<evidence type="ECO:0000256" key="1">
    <source>
        <dbReference type="ARBA" id="ARBA00002356"/>
    </source>
</evidence>
<feature type="binding site" evidence="7">
    <location>
        <position position="212"/>
    </location>
    <ligand>
        <name>substrate</name>
    </ligand>
</feature>
<feature type="binding site" evidence="7">
    <location>
        <position position="192"/>
    </location>
    <ligand>
        <name>substrate</name>
    </ligand>
</feature>
<dbReference type="InterPro" id="IPR013785">
    <property type="entry name" value="Aldolase_TIM"/>
</dbReference>
<dbReference type="Gene3D" id="3.20.20.70">
    <property type="entry name" value="Aldolase class I"/>
    <property type="match status" value="1"/>
</dbReference>
<feature type="binding site" evidence="7">
    <location>
        <position position="183"/>
    </location>
    <ligand>
        <name>substrate</name>
    </ligand>
</feature>
<sequence>MKPLYLALDFPSGGQALSFIKEQGLEGVPVKVGMELFYKEGAEIVRVLKEQGHAIFLDLKLHDIPNTVQSAMKNLASLGVDVVNVHAAGGSEMIQAAKKGLLEGTRIGETPPLLLAVTQLTSTTESMLHEELGISLTLEETVVNYAKMAHRSGADGVVCSAHEVSAIRQALPDSFYLLCPGIRLKAGPHHDQKRVVTPSRARELGVDSIVVGRGITKADKPVEMYRLFSEEWTYVK</sequence>
<dbReference type="PROSITE" id="PS00156">
    <property type="entry name" value="OMPDECASE"/>
    <property type="match status" value="1"/>
</dbReference>
<keyword evidence="5 7" id="KW-0456">Lyase</keyword>
<comment type="pathway">
    <text evidence="2 7 8">Pyrimidine metabolism; UMP biosynthesis via de novo pathway; UMP from orotate: step 2/2.</text>
</comment>
<dbReference type="RefSeq" id="WP_231416289.1">
    <property type="nucleotide sequence ID" value="NZ_CP126446.1"/>
</dbReference>
<comment type="function">
    <text evidence="1 7">Catalyzes the decarboxylation of orotidine 5'-monophosphate (OMP) to uridine 5'-monophosphate (UMP).</text>
</comment>
<dbReference type="InterPro" id="IPR018089">
    <property type="entry name" value="OMPdecase_AS"/>
</dbReference>
<evidence type="ECO:0000256" key="3">
    <source>
        <dbReference type="ARBA" id="ARBA00022793"/>
    </source>
</evidence>
<dbReference type="CDD" id="cd04725">
    <property type="entry name" value="OMP_decarboxylase_like"/>
    <property type="match status" value="1"/>
</dbReference>
<reference evidence="10 11" key="1">
    <citation type="submission" date="2023-05" db="EMBL/GenBank/DDBJ databases">
        <title>Comparative genomics reveals the evidence of polycyclic aromatic hydrocarbons degradation in moderately halophilic genus Pontibacillus.</title>
        <authorList>
            <person name="Yang H."/>
            <person name="Qian Z."/>
        </authorList>
    </citation>
    <scope>NUCLEOTIDE SEQUENCE [LARGE SCALE GENOMIC DNA]</scope>
    <source>
        <strain evidence="11">HN14</strain>
    </source>
</reference>
<dbReference type="SUPFAM" id="SSF51366">
    <property type="entry name" value="Ribulose-phoshate binding barrel"/>
    <property type="match status" value="1"/>
</dbReference>
<protein>
    <recommendedName>
        <fullName evidence="7">Orotidine 5'-phosphate decarboxylase</fullName>
        <ecNumber evidence="7">4.1.1.23</ecNumber>
    </recommendedName>
    <alternativeName>
        <fullName evidence="7">OMP decarboxylase</fullName>
        <shortName evidence="7">OMPDCase</shortName>
        <shortName evidence="7">OMPdecase</shortName>
    </alternativeName>
</protein>
<feature type="binding site" evidence="7">
    <location>
        <position position="9"/>
    </location>
    <ligand>
        <name>substrate</name>
    </ligand>
</feature>
<evidence type="ECO:0000259" key="9">
    <source>
        <dbReference type="SMART" id="SM00934"/>
    </source>
</evidence>
<evidence type="ECO:0000256" key="7">
    <source>
        <dbReference type="HAMAP-Rule" id="MF_01200"/>
    </source>
</evidence>
<keyword evidence="4 7" id="KW-0665">Pyrimidine biosynthesis</keyword>
<comment type="similarity">
    <text evidence="7">Belongs to the OMP decarboxylase family. Type 1 subfamily.</text>
</comment>
<dbReference type="InterPro" id="IPR011060">
    <property type="entry name" value="RibuloseP-bd_barrel"/>
</dbReference>
<keyword evidence="3 7" id="KW-0210">Decarboxylase</keyword>
<evidence type="ECO:0000256" key="6">
    <source>
        <dbReference type="ARBA" id="ARBA00049157"/>
    </source>
</evidence>
<dbReference type="SMART" id="SM00934">
    <property type="entry name" value="OMPdecase"/>
    <property type="match status" value="1"/>
</dbReference>
<gene>
    <name evidence="7 10" type="primary">pyrF</name>
    <name evidence="10" type="ORF">QNI29_09650</name>
</gene>
<evidence type="ECO:0000256" key="4">
    <source>
        <dbReference type="ARBA" id="ARBA00022975"/>
    </source>
</evidence>
<proteinExistence type="inferred from homology"/>
<feature type="binding site" evidence="7">
    <location>
        <position position="31"/>
    </location>
    <ligand>
        <name>substrate</name>
    </ligand>
</feature>
<dbReference type="HAMAP" id="MF_01200_B">
    <property type="entry name" value="OMPdecase_type1_B"/>
    <property type="match status" value="1"/>
</dbReference>
<dbReference type="InterPro" id="IPR014732">
    <property type="entry name" value="OMPdecase"/>
</dbReference>
<accession>A0ABY8V2N9</accession>
<evidence type="ECO:0000313" key="11">
    <source>
        <dbReference type="Proteomes" id="UP001236652"/>
    </source>
</evidence>
<organism evidence="10 11">
    <name type="scientific">Pontibacillus chungwhensis</name>
    <dbReference type="NCBI Taxonomy" id="265426"/>
    <lineage>
        <taxon>Bacteria</taxon>
        <taxon>Bacillati</taxon>
        <taxon>Bacillota</taxon>
        <taxon>Bacilli</taxon>
        <taxon>Bacillales</taxon>
        <taxon>Bacillaceae</taxon>
        <taxon>Pontibacillus</taxon>
    </lineage>
</organism>
<name>A0ABY8V2N9_9BACI</name>
<feature type="binding site" evidence="7">
    <location>
        <begin position="58"/>
        <end position="67"/>
    </location>
    <ligand>
        <name>substrate</name>
    </ligand>
</feature>
<feature type="active site" description="Proton donor" evidence="7">
    <location>
        <position position="60"/>
    </location>
</feature>
<evidence type="ECO:0000256" key="8">
    <source>
        <dbReference type="RuleBase" id="RU000512"/>
    </source>
</evidence>
<keyword evidence="11" id="KW-1185">Reference proteome</keyword>
<dbReference type="GO" id="GO:0004590">
    <property type="term" value="F:orotidine-5'-phosphate decarboxylase activity"/>
    <property type="evidence" value="ECO:0007669"/>
    <property type="project" value="UniProtKB-EC"/>
</dbReference>
<dbReference type="Proteomes" id="UP001236652">
    <property type="component" value="Chromosome"/>
</dbReference>
<dbReference type="EC" id="4.1.1.23" evidence="7"/>
<dbReference type="PANTHER" id="PTHR32119:SF2">
    <property type="entry name" value="OROTIDINE 5'-PHOSPHATE DECARBOXYLASE"/>
    <property type="match status" value="1"/>
</dbReference>